<evidence type="ECO:0000313" key="6">
    <source>
        <dbReference type="EMBL" id="SEH04611.1"/>
    </source>
</evidence>
<dbReference type="GO" id="GO:0009306">
    <property type="term" value="P:protein secretion"/>
    <property type="evidence" value="ECO:0007669"/>
    <property type="project" value="InterPro"/>
</dbReference>
<evidence type="ECO:0000256" key="2">
    <source>
        <dbReference type="ARBA" id="ARBA00022692"/>
    </source>
</evidence>
<keyword evidence="7" id="KW-1185">Reference proteome</keyword>
<dbReference type="InterPro" id="IPR007452">
    <property type="entry name" value="TamB_C"/>
</dbReference>
<name>A0A1H6F5E9_9GAMM</name>
<sequence>MDQTNILSWLVLGRPASELGKGGGNDSEVLMQAVSAMALDEDSSVVNNLRNELGLDVAGLESQDGEQGSTFMLGKYLTPDLYMGYGIGLFDAVNIFKVRYNLTRNITVEADTSAKANGMDIRYTLER</sequence>
<dbReference type="EMBL" id="FMSV02000072">
    <property type="protein sequence ID" value="SEH04611.1"/>
    <property type="molecule type" value="Genomic_DNA"/>
</dbReference>
<keyword evidence="3" id="KW-1133">Transmembrane helix</keyword>
<evidence type="ECO:0000259" key="5">
    <source>
        <dbReference type="Pfam" id="PF04357"/>
    </source>
</evidence>
<feature type="domain" description="Translocation and assembly module TamB C-terminal" evidence="5">
    <location>
        <begin position="2"/>
        <end position="126"/>
    </location>
</feature>
<accession>A0A1H6F5E9</accession>
<evidence type="ECO:0000256" key="3">
    <source>
        <dbReference type="ARBA" id="ARBA00022989"/>
    </source>
</evidence>
<dbReference type="PANTHER" id="PTHR36985">
    <property type="entry name" value="TRANSLOCATION AND ASSEMBLY MODULE SUBUNIT TAMB"/>
    <property type="match status" value="1"/>
</dbReference>
<evidence type="ECO:0000313" key="7">
    <source>
        <dbReference type="Proteomes" id="UP000236724"/>
    </source>
</evidence>
<protein>
    <recommendedName>
        <fullName evidence="5">Translocation and assembly module TamB C-terminal domain-containing protein</fullName>
    </recommendedName>
</protein>
<proteinExistence type="predicted"/>
<dbReference type="Pfam" id="PF04357">
    <property type="entry name" value="TamB"/>
    <property type="match status" value="1"/>
</dbReference>
<keyword evidence="4" id="KW-0472">Membrane</keyword>
<evidence type="ECO:0000256" key="1">
    <source>
        <dbReference type="ARBA" id="ARBA00004167"/>
    </source>
</evidence>
<keyword evidence="2" id="KW-0812">Transmembrane</keyword>
<reference evidence="6 7" key="1">
    <citation type="submission" date="2016-10" db="EMBL/GenBank/DDBJ databases">
        <authorList>
            <person name="de Groot N.N."/>
        </authorList>
    </citation>
    <scope>NUCLEOTIDE SEQUENCE [LARGE SCALE GENOMIC DNA]</scope>
    <source>
        <strain evidence="6">MBHS1</strain>
    </source>
</reference>
<evidence type="ECO:0000256" key="4">
    <source>
        <dbReference type="ARBA" id="ARBA00023136"/>
    </source>
</evidence>
<dbReference type="AlphaFoldDB" id="A0A1H6F5E9"/>
<organism evidence="6 7">
    <name type="scientific">Candidatus Venteria ishoeyi</name>
    <dbReference type="NCBI Taxonomy" id="1899563"/>
    <lineage>
        <taxon>Bacteria</taxon>
        <taxon>Pseudomonadati</taxon>
        <taxon>Pseudomonadota</taxon>
        <taxon>Gammaproteobacteria</taxon>
        <taxon>Thiotrichales</taxon>
        <taxon>Thiotrichaceae</taxon>
        <taxon>Venteria</taxon>
    </lineage>
</organism>
<dbReference type="GO" id="GO:0005886">
    <property type="term" value="C:plasma membrane"/>
    <property type="evidence" value="ECO:0007669"/>
    <property type="project" value="InterPro"/>
</dbReference>
<dbReference type="Proteomes" id="UP000236724">
    <property type="component" value="Unassembled WGS sequence"/>
</dbReference>
<comment type="subcellular location">
    <subcellularLocation>
        <location evidence="1">Membrane</location>
        <topology evidence="1">Single-pass membrane protein</topology>
    </subcellularLocation>
</comment>
<dbReference type="PANTHER" id="PTHR36985:SF1">
    <property type="entry name" value="TRANSLOCATION AND ASSEMBLY MODULE SUBUNIT TAMB"/>
    <property type="match status" value="1"/>
</dbReference>
<gene>
    <name evidence="6" type="ORF">MBHS_00460</name>
</gene>